<organism evidence="12 13">
    <name type="scientific">Methanofervidicoccus abyssi</name>
    <dbReference type="NCBI Taxonomy" id="2082189"/>
    <lineage>
        <taxon>Archaea</taxon>
        <taxon>Methanobacteriati</taxon>
        <taxon>Methanobacteriota</taxon>
        <taxon>Methanomada group</taxon>
        <taxon>Methanococci</taxon>
        <taxon>Methanococcales</taxon>
        <taxon>Methanofervidicoccus</taxon>
    </lineage>
</organism>
<keyword evidence="7 10" id="KW-0733">Signal recognition particle</keyword>
<dbReference type="InterPro" id="IPR036225">
    <property type="entry name" value="SRP/SRP_N"/>
</dbReference>
<keyword evidence="13" id="KW-1185">Reference proteome</keyword>
<dbReference type="FunFam" id="3.40.50.300:FF:000022">
    <property type="entry name" value="Signal recognition particle 54 kDa subunit"/>
    <property type="match status" value="1"/>
</dbReference>
<protein>
    <recommendedName>
        <fullName evidence="10">Signal recognition particle 54 kDa protein</fullName>
        <shortName evidence="10">SRP54</shortName>
        <ecNumber evidence="10">3.6.5.4</ecNumber>
    </recommendedName>
</protein>
<dbReference type="AlphaFoldDB" id="A0A401HR11"/>
<dbReference type="InterPro" id="IPR027417">
    <property type="entry name" value="P-loop_NTPase"/>
</dbReference>
<comment type="subcellular location">
    <subcellularLocation>
        <location evidence="10">Cytoplasm</location>
    </subcellularLocation>
    <text evidence="10">The SRP-RNC complex is targeted to the cytoplasmic membrane.</text>
</comment>
<name>A0A401HR11_9EURY</name>
<dbReference type="PANTHER" id="PTHR11564:SF5">
    <property type="entry name" value="SIGNAL RECOGNITION PARTICLE SUBUNIT SRP54"/>
    <property type="match status" value="1"/>
</dbReference>
<gene>
    <name evidence="10" type="primary">srp54</name>
    <name evidence="12" type="ORF">MHHB_P0937</name>
</gene>
<dbReference type="CDD" id="cd17875">
    <property type="entry name" value="SRP54_G"/>
    <property type="match status" value="1"/>
</dbReference>
<keyword evidence="6 10" id="KW-0342">GTP-binding</keyword>
<keyword evidence="3 10" id="KW-0547">Nucleotide-binding</keyword>
<reference evidence="12 13" key="1">
    <citation type="journal article" date="2019" name="Int. J. Syst. Evol. Microbiol.">
        <title>Methanofervidicoccus abyssi gen. nov., sp. nov., a hydrogenotrophic methanogen, isolated from a hydrothermal vent chimney in the Mid-Cayman Spreading Center, the Caribbean Sea.</title>
        <authorList>
            <person name="Sakai S."/>
            <person name="Takaki Y."/>
            <person name="Miyazaki M."/>
            <person name="Ogawara M."/>
            <person name="Yanagawa K."/>
            <person name="Miyazaki J."/>
            <person name="Takai K."/>
        </authorList>
    </citation>
    <scope>NUCLEOTIDE SEQUENCE [LARGE SCALE GENOMIC DNA]</scope>
    <source>
        <strain evidence="12 13">HHB</strain>
    </source>
</reference>
<evidence type="ECO:0000313" key="12">
    <source>
        <dbReference type="EMBL" id="GBF36707.1"/>
    </source>
</evidence>
<dbReference type="GO" id="GO:0005525">
    <property type="term" value="F:GTP binding"/>
    <property type="evidence" value="ECO:0007669"/>
    <property type="project" value="UniProtKB-UniRule"/>
</dbReference>
<dbReference type="SUPFAM" id="SSF47446">
    <property type="entry name" value="Signal peptide-binding domain"/>
    <property type="match status" value="1"/>
</dbReference>
<evidence type="ECO:0000313" key="13">
    <source>
        <dbReference type="Proteomes" id="UP000290527"/>
    </source>
</evidence>
<keyword evidence="8 10" id="KW-0687">Ribonucleoprotein</keyword>
<dbReference type="GO" id="GO:0008312">
    <property type="term" value="F:7S RNA binding"/>
    <property type="evidence" value="ECO:0007669"/>
    <property type="project" value="UniProtKB-UniRule"/>
</dbReference>
<dbReference type="Pfam" id="PF02978">
    <property type="entry name" value="SRP_SPB"/>
    <property type="match status" value="1"/>
</dbReference>
<dbReference type="Gene3D" id="3.40.50.300">
    <property type="entry name" value="P-loop containing nucleotide triphosphate hydrolases"/>
    <property type="match status" value="1"/>
</dbReference>
<dbReference type="InterPro" id="IPR042101">
    <property type="entry name" value="SRP54_N_sf"/>
</dbReference>
<comment type="domain">
    <text evidence="10">Composed of three domains: the N-terminal N domain, which is responsible for interactions with the ribosome, the central G domain, which binds GTP, and the C-terminal M domain, which binds the RNA and the signal sequence of the RNC.</text>
</comment>
<dbReference type="Gene3D" id="1.10.260.30">
    <property type="entry name" value="Signal recognition particle, SRP54 subunit, M-domain"/>
    <property type="match status" value="1"/>
</dbReference>
<keyword evidence="4 10" id="KW-0378">Hydrolase</keyword>
<evidence type="ECO:0000256" key="1">
    <source>
        <dbReference type="ARBA" id="ARBA00005450"/>
    </source>
</evidence>
<sequence length="452" mass="50571">MLEKLGQSITKALNKIKNATFVDKKLIKEVIKDIQRALIQADVNVRLVLKMSKEIERRAIYEEVPKGLSKKEHIIKIVYEELIKLLGKEGQKLNIDPKKRNVILLVGIQGSGKTTSAAKLARYIQKMGLKPGLIGADTYRPAAYQQLKQLAEKIHVPVYGDESGKMTPVEIVKEGLNRLKKMDVVIVDTAGRHKEEKELLEEMKKIKEVVNPDEIILVIDGTLGQQAKNQAKAFKEAVGDIGSIIVTKLDGSAKGGGALSAVAEIKAPIKFIGTGEGIDDLEPFDPKKFVSRLLGMGDLDTLLKKTENIIDDETEESLDAIMRGKFTLKELYSQLEAISKMGPMKQIISMIPGFGGVIPKEAIHLTEQKLKKYRVIMDSMTREEKENPEIIKSSRIRRIARGAGVREEDVKELLRYYATTKRAFQNLKRGKMLKMGGPIGKIMRQLMYRDGQ</sequence>
<comment type="similarity">
    <text evidence="1 10">Belongs to the GTP-binding SRP family. SRP54 subfamily.</text>
</comment>
<dbReference type="SUPFAM" id="SSF47364">
    <property type="entry name" value="Domain of the SRP/SRP receptor G-proteins"/>
    <property type="match status" value="1"/>
</dbReference>
<accession>A0A401HR11</accession>
<dbReference type="GO" id="GO:0048500">
    <property type="term" value="C:signal recognition particle"/>
    <property type="evidence" value="ECO:0007669"/>
    <property type="project" value="UniProtKB-UniRule"/>
</dbReference>
<dbReference type="OrthoDB" id="52849at2157"/>
<evidence type="ECO:0000256" key="8">
    <source>
        <dbReference type="ARBA" id="ARBA00023274"/>
    </source>
</evidence>
<dbReference type="EC" id="3.6.5.4" evidence="10"/>
<evidence type="ECO:0000256" key="3">
    <source>
        <dbReference type="ARBA" id="ARBA00022741"/>
    </source>
</evidence>
<evidence type="ECO:0000256" key="10">
    <source>
        <dbReference type="HAMAP-Rule" id="MF_00306"/>
    </source>
</evidence>
<dbReference type="EMBL" id="BFAX01000004">
    <property type="protein sequence ID" value="GBF36707.1"/>
    <property type="molecule type" value="Genomic_DNA"/>
</dbReference>
<dbReference type="PANTHER" id="PTHR11564">
    <property type="entry name" value="SIGNAL RECOGNITION PARTICLE 54K PROTEIN SRP54"/>
    <property type="match status" value="1"/>
</dbReference>
<dbReference type="InterPro" id="IPR004125">
    <property type="entry name" value="Signal_recog_particle_SRP54_M"/>
</dbReference>
<proteinExistence type="inferred from homology"/>
<comment type="function">
    <text evidence="10">Involved in targeting and insertion of nascent membrane proteins into the cytoplasmic membrane. Binds to the hydrophobic signal sequence of the ribosome-nascent chain (RNC) as it emerges from the ribosomes. The SRP-RNC complex is then targeted to the cytoplasmic membrane where it interacts with the SRP receptor FtsY.</text>
</comment>
<dbReference type="PROSITE" id="PS00300">
    <property type="entry name" value="SRP54"/>
    <property type="match status" value="1"/>
</dbReference>
<evidence type="ECO:0000256" key="9">
    <source>
        <dbReference type="ARBA" id="ARBA00064051"/>
    </source>
</evidence>
<keyword evidence="5 10" id="KW-0694">RNA-binding</keyword>
<feature type="domain" description="SRP54-type proteins GTP-binding" evidence="11">
    <location>
        <begin position="268"/>
        <end position="281"/>
    </location>
</feature>
<dbReference type="Pfam" id="PF02881">
    <property type="entry name" value="SRP54_N"/>
    <property type="match status" value="1"/>
</dbReference>
<dbReference type="InterPro" id="IPR036891">
    <property type="entry name" value="Signal_recog_part_SRP54_M_sf"/>
</dbReference>
<evidence type="ECO:0000256" key="7">
    <source>
        <dbReference type="ARBA" id="ARBA00023135"/>
    </source>
</evidence>
<dbReference type="InterPro" id="IPR000897">
    <property type="entry name" value="SRP54_GTPase_dom"/>
</dbReference>
<dbReference type="SMART" id="SM00382">
    <property type="entry name" value="AAA"/>
    <property type="match status" value="1"/>
</dbReference>
<evidence type="ECO:0000256" key="5">
    <source>
        <dbReference type="ARBA" id="ARBA00022884"/>
    </source>
</evidence>
<dbReference type="HAMAP" id="MF_00306">
    <property type="entry name" value="SRP54"/>
    <property type="match status" value="1"/>
</dbReference>
<dbReference type="GO" id="GO:0006614">
    <property type="term" value="P:SRP-dependent cotranslational protein targeting to membrane"/>
    <property type="evidence" value="ECO:0007669"/>
    <property type="project" value="InterPro"/>
</dbReference>
<keyword evidence="2 10" id="KW-0963">Cytoplasm</keyword>
<dbReference type="SMART" id="SM00962">
    <property type="entry name" value="SRP54"/>
    <property type="match status" value="1"/>
</dbReference>
<dbReference type="InterPro" id="IPR003593">
    <property type="entry name" value="AAA+_ATPase"/>
</dbReference>
<dbReference type="SUPFAM" id="SSF52540">
    <property type="entry name" value="P-loop containing nucleoside triphosphate hydrolases"/>
    <property type="match status" value="1"/>
</dbReference>
<dbReference type="InterPro" id="IPR022941">
    <property type="entry name" value="SRP54"/>
</dbReference>
<feature type="binding site" evidence="10">
    <location>
        <begin position="188"/>
        <end position="192"/>
    </location>
    <ligand>
        <name>GTP</name>
        <dbReference type="ChEBI" id="CHEBI:37565"/>
    </ligand>
</feature>
<dbReference type="GO" id="GO:0003924">
    <property type="term" value="F:GTPase activity"/>
    <property type="evidence" value="ECO:0007669"/>
    <property type="project" value="UniProtKB-UniRule"/>
</dbReference>
<evidence type="ECO:0000256" key="2">
    <source>
        <dbReference type="ARBA" id="ARBA00022490"/>
    </source>
</evidence>
<dbReference type="Pfam" id="PF00448">
    <property type="entry name" value="SRP54"/>
    <property type="match status" value="1"/>
</dbReference>
<evidence type="ECO:0000256" key="6">
    <source>
        <dbReference type="ARBA" id="ARBA00023134"/>
    </source>
</evidence>
<comment type="catalytic activity">
    <reaction evidence="10">
        <text>GTP + H2O = GDP + phosphate + H(+)</text>
        <dbReference type="Rhea" id="RHEA:19669"/>
        <dbReference type="ChEBI" id="CHEBI:15377"/>
        <dbReference type="ChEBI" id="CHEBI:15378"/>
        <dbReference type="ChEBI" id="CHEBI:37565"/>
        <dbReference type="ChEBI" id="CHEBI:43474"/>
        <dbReference type="ChEBI" id="CHEBI:58189"/>
        <dbReference type="EC" id="3.6.5.4"/>
    </reaction>
</comment>
<feature type="binding site" evidence="10">
    <location>
        <begin position="247"/>
        <end position="250"/>
    </location>
    <ligand>
        <name>GTP</name>
        <dbReference type="ChEBI" id="CHEBI:37565"/>
    </ligand>
</feature>
<comment type="caution">
    <text evidence="12">The sequence shown here is derived from an EMBL/GenBank/DDBJ whole genome shotgun (WGS) entry which is preliminary data.</text>
</comment>
<dbReference type="RefSeq" id="WP_131007546.1">
    <property type="nucleotide sequence ID" value="NZ_BFAX01000004.1"/>
</dbReference>
<comment type="subunit">
    <text evidence="9 10">Part of the signal recognition particle protein translocation system, which is composed of SRP and FtsY. Archaeal SRP consists of a 7S RNA molecule of 300 nucleotides and two protein subunits: SRP54 and SRP19.</text>
</comment>
<dbReference type="InterPro" id="IPR013822">
    <property type="entry name" value="Signal_recog_particl_SRP54_hlx"/>
</dbReference>
<dbReference type="SMART" id="SM00963">
    <property type="entry name" value="SRP54_N"/>
    <property type="match status" value="1"/>
</dbReference>
<dbReference type="Gene3D" id="1.20.120.140">
    <property type="entry name" value="Signal recognition particle SRP54, nucleotide-binding domain"/>
    <property type="match status" value="1"/>
</dbReference>
<dbReference type="Proteomes" id="UP000290527">
    <property type="component" value="Unassembled WGS sequence"/>
</dbReference>
<evidence type="ECO:0000259" key="11">
    <source>
        <dbReference type="PROSITE" id="PS00300"/>
    </source>
</evidence>
<feature type="binding site" evidence="10">
    <location>
        <begin position="107"/>
        <end position="114"/>
    </location>
    <ligand>
        <name>GTP</name>
        <dbReference type="ChEBI" id="CHEBI:37565"/>
    </ligand>
</feature>
<evidence type="ECO:0000256" key="4">
    <source>
        <dbReference type="ARBA" id="ARBA00022801"/>
    </source>
</evidence>